<keyword evidence="3" id="KW-1185">Reference proteome</keyword>
<dbReference type="SUPFAM" id="SSF109604">
    <property type="entry name" value="HD-domain/PDEase-like"/>
    <property type="match status" value="1"/>
</dbReference>
<evidence type="ECO:0000259" key="1">
    <source>
        <dbReference type="Pfam" id="PF01966"/>
    </source>
</evidence>
<dbReference type="EMBL" id="VUMN01000025">
    <property type="protein sequence ID" value="MSS59185.1"/>
    <property type="molecule type" value="Genomic_DNA"/>
</dbReference>
<gene>
    <name evidence="2" type="ORF">FYJ51_09790</name>
</gene>
<dbReference type="InterPro" id="IPR006674">
    <property type="entry name" value="HD_domain"/>
</dbReference>
<dbReference type="CDD" id="cd00077">
    <property type="entry name" value="HDc"/>
    <property type="match status" value="1"/>
</dbReference>
<protein>
    <submittedName>
        <fullName evidence="2">HD domain-containing protein</fullName>
    </submittedName>
</protein>
<dbReference type="Pfam" id="PF01966">
    <property type="entry name" value="HD"/>
    <property type="match status" value="1"/>
</dbReference>
<sequence length="187" mass="22038">MIKLETMTKVIGSRRTFLDADDEAAMEFLRITSDIYADPDYQRLRHYTHHYSTTRFQHCVNVAWYTYLWAKKQGLNYRSATRGAMLHDFYLYDQHKGEQPIRGRHCAVHPVIALQNAKQHFEVDPIIEDCILHHMWPSCPGMPKTKEGMIVEAADKYCASIEWSSRQVRRIPQGLAFMHMRLARFTY</sequence>
<feature type="domain" description="HD" evidence="1">
    <location>
        <begin position="55"/>
        <end position="159"/>
    </location>
</feature>
<dbReference type="AlphaFoldDB" id="A0A7X2NTE4"/>
<comment type="caution">
    <text evidence="2">The sequence shown here is derived from an EMBL/GenBank/DDBJ whole genome shotgun (WGS) entry which is preliminary data.</text>
</comment>
<organism evidence="2 3">
    <name type="scientific">Stecheria intestinalis</name>
    <dbReference type="NCBI Taxonomy" id="2606630"/>
    <lineage>
        <taxon>Bacteria</taxon>
        <taxon>Bacillati</taxon>
        <taxon>Bacillota</taxon>
        <taxon>Erysipelotrichia</taxon>
        <taxon>Erysipelotrichales</taxon>
        <taxon>Erysipelotrichaceae</taxon>
        <taxon>Stecheria</taxon>
    </lineage>
</organism>
<proteinExistence type="predicted"/>
<dbReference type="Proteomes" id="UP000461880">
    <property type="component" value="Unassembled WGS sequence"/>
</dbReference>
<name>A0A7X2NTE4_9FIRM</name>
<reference evidence="2 3" key="1">
    <citation type="submission" date="2019-08" db="EMBL/GenBank/DDBJ databases">
        <title>In-depth cultivation of the pig gut microbiome towards novel bacterial diversity and tailored functional studies.</title>
        <authorList>
            <person name="Wylensek D."/>
            <person name="Hitch T.C.A."/>
            <person name="Clavel T."/>
        </authorList>
    </citation>
    <scope>NUCLEOTIDE SEQUENCE [LARGE SCALE GENOMIC DNA]</scope>
    <source>
        <strain evidence="2 3">Oil+RF-744-GAM-WT-6</strain>
    </source>
</reference>
<dbReference type="InterPro" id="IPR003607">
    <property type="entry name" value="HD/PDEase_dom"/>
</dbReference>
<accession>A0A7X2NTE4</accession>
<dbReference type="Gene3D" id="1.10.3210.10">
    <property type="entry name" value="Hypothetical protein af1432"/>
    <property type="match status" value="1"/>
</dbReference>
<evidence type="ECO:0000313" key="3">
    <source>
        <dbReference type="Proteomes" id="UP000461880"/>
    </source>
</evidence>
<evidence type="ECO:0000313" key="2">
    <source>
        <dbReference type="EMBL" id="MSS59185.1"/>
    </source>
</evidence>